<keyword evidence="1" id="KW-0812">Transmembrane</keyword>
<feature type="domain" description="WAP" evidence="2">
    <location>
        <begin position="141"/>
        <end position="189"/>
    </location>
</feature>
<dbReference type="PROSITE" id="PS51390">
    <property type="entry name" value="WAP"/>
    <property type="match status" value="3"/>
</dbReference>
<reference evidence="3 4" key="1">
    <citation type="submission" date="2024-01" db="EMBL/GenBank/DDBJ databases">
        <title>The genome of the rayed Mediterranean limpet Patella caerulea (Linnaeus, 1758).</title>
        <authorList>
            <person name="Anh-Thu Weber A."/>
            <person name="Halstead-Nussloch G."/>
        </authorList>
    </citation>
    <scope>NUCLEOTIDE SEQUENCE [LARGE SCALE GENOMIC DNA]</scope>
    <source>
        <strain evidence="3">AATW-2023a</strain>
        <tissue evidence="3">Whole specimen</tissue>
    </source>
</reference>
<comment type="caution">
    <text evidence="3">The sequence shown here is derived from an EMBL/GenBank/DDBJ whole genome shotgun (WGS) entry which is preliminary data.</text>
</comment>
<evidence type="ECO:0000259" key="2">
    <source>
        <dbReference type="PROSITE" id="PS51390"/>
    </source>
</evidence>
<evidence type="ECO:0000313" key="3">
    <source>
        <dbReference type="EMBL" id="KAK6184839.1"/>
    </source>
</evidence>
<dbReference type="PANTHER" id="PTHR19441:SF95">
    <property type="entry name" value="PERLWAPIN ISOFORM X1"/>
    <property type="match status" value="1"/>
</dbReference>
<keyword evidence="1" id="KW-1133">Transmembrane helix</keyword>
<dbReference type="InterPro" id="IPR036645">
    <property type="entry name" value="Elafin-like_sf"/>
</dbReference>
<dbReference type="PANTHER" id="PTHR19441">
    <property type="entry name" value="WHEY ACDIC PROTEIN WAP"/>
    <property type="match status" value="1"/>
</dbReference>
<organism evidence="3 4">
    <name type="scientific">Patella caerulea</name>
    <name type="common">Rayed Mediterranean limpet</name>
    <dbReference type="NCBI Taxonomy" id="87958"/>
    <lineage>
        <taxon>Eukaryota</taxon>
        <taxon>Metazoa</taxon>
        <taxon>Spiralia</taxon>
        <taxon>Lophotrochozoa</taxon>
        <taxon>Mollusca</taxon>
        <taxon>Gastropoda</taxon>
        <taxon>Patellogastropoda</taxon>
        <taxon>Patelloidea</taxon>
        <taxon>Patellidae</taxon>
        <taxon>Patella</taxon>
    </lineage>
</organism>
<dbReference type="Proteomes" id="UP001347796">
    <property type="component" value="Unassembled WGS sequence"/>
</dbReference>
<proteinExistence type="predicted"/>
<name>A0AAN8JY23_PATCE</name>
<dbReference type="EMBL" id="JAZGQO010000006">
    <property type="protein sequence ID" value="KAK6184839.1"/>
    <property type="molecule type" value="Genomic_DNA"/>
</dbReference>
<dbReference type="SUPFAM" id="SSF57256">
    <property type="entry name" value="Elafin-like"/>
    <property type="match status" value="3"/>
</dbReference>
<protein>
    <recommendedName>
        <fullName evidence="2">WAP domain-containing protein</fullName>
    </recommendedName>
</protein>
<accession>A0AAN8JY23</accession>
<gene>
    <name evidence="3" type="ORF">SNE40_007210</name>
</gene>
<feature type="transmembrane region" description="Helical" evidence="1">
    <location>
        <begin position="12"/>
        <end position="31"/>
    </location>
</feature>
<dbReference type="GO" id="GO:0019731">
    <property type="term" value="P:antibacterial humoral response"/>
    <property type="evidence" value="ECO:0007669"/>
    <property type="project" value="TreeGrafter"/>
</dbReference>
<keyword evidence="1" id="KW-0472">Membrane</keyword>
<dbReference type="GO" id="GO:0045087">
    <property type="term" value="P:innate immune response"/>
    <property type="evidence" value="ECO:0007669"/>
    <property type="project" value="TreeGrafter"/>
</dbReference>
<dbReference type="Gene3D" id="4.10.75.10">
    <property type="entry name" value="Elafin-like"/>
    <property type="match status" value="2"/>
</dbReference>
<dbReference type="InterPro" id="IPR050514">
    <property type="entry name" value="WAP_four-disulfide_core"/>
</dbReference>
<dbReference type="InterPro" id="IPR008197">
    <property type="entry name" value="WAP_dom"/>
</dbReference>
<feature type="domain" description="WAP" evidence="2">
    <location>
        <begin position="86"/>
        <end position="137"/>
    </location>
</feature>
<dbReference type="SMART" id="SM00217">
    <property type="entry name" value="WAP"/>
    <property type="match status" value="3"/>
</dbReference>
<dbReference type="GO" id="GO:0005615">
    <property type="term" value="C:extracellular space"/>
    <property type="evidence" value="ECO:0007669"/>
    <property type="project" value="TreeGrafter"/>
</dbReference>
<evidence type="ECO:0000313" key="4">
    <source>
        <dbReference type="Proteomes" id="UP001347796"/>
    </source>
</evidence>
<dbReference type="AlphaFoldDB" id="A0AAN8JY23"/>
<sequence length="202" mass="21810">MVKRDSRYWDNLVSVSMWLGFIGVLAVAQSLQISIEICPQPSRRAGLCPVRPEQTGCVTNSQCRPGFLCCLEGCGRQCKPALAVRTAARSGLCPIPPPRDSTSCPDAISDKCDSDTDCTGTLKCCFHPCGRTCTNINSRALLLKSGSCPIPSLGYCNLPRRDHCLSDADCPPLSKCCGHACGRSCVQVVPSRTRGIYRLILK</sequence>
<dbReference type="Pfam" id="PF00095">
    <property type="entry name" value="WAP"/>
    <property type="match status" value="2"/>
</dbReference>
<evidence type="ECO:0000256" key="1">
    <source>
        <dbReference type="SAM" id="Phobius"/>
    </source>
</evidence>
<keyword evidence="4" id="KW-1185">Reference proteome</keyword>
<feature type="domain" description="WAP" evidence="2">
    <location>
        <begin position="41"/>
        <end position="82"/>
    </location>
</feature>
<dbReference type="GO" id="GO:0004867">
    <property type="term" value="F:serine-type endopeptidase inhibitor activity"/>
    <property type="evidence" value="ECO:0007669"/>
    <property type="project" value="TreeGrafter"/>
</dbReference>